<reference evidence="3" key="1">
    <citation type="journal article" date="2020" name="Microb. Genom.">
        <title>Genetic diversity of clinical and environmental Mucorales isolates obtained from an investigation of mucormycosis cases among solid organ transplant recipients.</title>
        <authorList>
            <person name="Nguyen M.H."/>
            <person name="Kaul D."/>
            <person name="Muto C."/>
            <person name="Cheng S.J."/>
            <person name="Richter R.A."/>
            <person name="Bruno V.M."/>
            <person name="Liu G."/>
            <person name="Beyhan S."/>
            <person name="Sundermann A.J."/>
            <person name="Mounaud S."/>
            <person name="Pasculle A.W."/>
            <person name="Nierman W.C."/>
            <person name="Driscoll E."/>
            <person name="Cumbie R."/>
            <person name="Clancy C.J."/>
            <person name="Dupont C.L."/>
        </authorList>
    </citation>
    <scope>NUCLEOTIDE SEQUENCE</scope>
    <source>
        <strain evidence="3">GL11</strain>
    </source>
</reference>
<gene>
    <name evidence="3" type="ORF">G6F64_011854</name>
</gene>
<evidence type="ECO:0000256" key="2">
    <source>
        <dbReference type="SAM" id="MobiDB-lite"/>
    </source>
</evidence>
<dbReference type="PANTHER" id="PTHR33066:SF2">
    <property type="entry name" value="FILAGGRIN-2-LIKE"/>
    <property type="match status" value="1"/>
</dbReference>
<name>A0A9P7BLE5_RHIOR</name>
<proteinExistence type="predicted"/>
<dbReference type="Gene3D" id="1.10.150.130">
    <property type="match status" value="1"/>
</dbReference>
<evidence type="ECO:0000313" key="3">
    <source>
        <dbReference type="EMBL" id="KAG1301382.1"/>
    </source>
</evidence>
<feature type="compositionally biased region" description="Polar residues" evidence="2">
    <location>
        <begin position="492"/>
        <end position="503"/>
    </location>
</feature>
<evidence type="ECO:0008006" key="5">
    <source>
        <dbReference type="Google" id="ProtNLM"/>
    </source>
</evidence>
<feature type="compositionally biased region" description="Polar residues" evidence="2">
    <location>
        <begin position="294"/>
        <end position="312"/>
    </location>
</feature>
<accession>A0A9P7BLE5</accession>
<sequence>MVLQALEEKITKHWDSFAGHCSTNKKYQLFHSRRRNPTWRTFTKISTPLEEDNHTQVAYLSNQSRLSATIHQQTKTLENIYTQALSRRFRRKGQCRRKISPSRYNRKITYTKQRLPVKSFYHPRSYKAQAYFRLQETEPIPTMSALQDGRHTSLARDSRAKRLHLQIGPKGRLRRCTNPPSITKTSDLRPQGNSLQLQDASIWNKLSSTYLHKTNAFRCRIFKKKGNSNGILSRRPLYTGKDKRGNHLNHQESYPTFTRSRFFNKLSKKLTNPVETTRISRLLFQYRDDEDPSPTRQDLQVDPKTQASPSDSNPEKLQMDSQPIGQDDSTHTGNWRGTPTYPLPSERSGEEFIDQSTRLGEALPIILDEHRRTSLVEDICNDKEWTTDKTDHGFQTGHRNSCRCIGHWLGSEFTDNSNDGKMDASRKRPLDQCTGIEDDPLCTPITRKRLCREENQDYVRQHYCHKIYNKVGRNKFTFPTRSSHQDTRHLQHLQSTSPIPTHSRSQEHRRRQVEPTTTQPTLRSNHPADSLPFTSEEMGPIPSGRVCSKGEHATTDILELQSRSPISRDRCIPAELEETRFVLLSPLEIDSTCITQDQERPDTEDSIDHSILDSTTLVADIAEDTTPITTNQISTKSMDDDRMAIIREKQRETGLVDETIDFLHMANRNTTNESYDRQWKRYAQWCHQQDPPYNPREYNTITILNYLLQFQHQSYSQLKIIRTAISSIYKVLYPSQPNLADQKLIADFFRSKRQQTVIIPKQHQLQTWDSDVLTTLILQKYKENEDLNLTDLQQKTLLLLALSTMARPRSDLGRLQNRDVLVMF</sequence>
<feature type="compositionally biased region" description="Polar residues" evidence="2">
    <location>
        <begin position="514"/>
        <end position="524"/>
    </location>
</feature>
<dbReference type="GO" id="GO:0003677">
    <property type="term" value="F:DNA binding"/>
    <property type="evidence" value="ECO:0007669"/>
    <property type="project" value="UniProtKB-KW"/>
</dbReference>
<protein>
    <recommendedName>
        <fullName evidence="5">Core-binding (CB) domain-containing protein</fullName>
    </recommendedName>
</protein>
<feature type="region of interest" description="Disordered" evidence="2">
    <location>
        <begin position="230"/>
        <end position="253"/>
    </location>
</feature>
<feature type="region of interest" description="Disordered" evidence="2">
    <location>
        <begin position="476"/>
        <end position="550"/>
    </location>
</feature>
<keyword evidence="4" id="KW-1185">Reference proteome</keyword>
<dbReference type="InterPro" id="IPR010998">
    <property type="entry name" value="Integrase_recombinase_N"/>
</dbReference>
<feature type="region of interest" description="Disordered" evidence="2">
    <location>
        <begin position="171"/>
        <end position="191"/>
    </location>
</feature>
<dbReference type="SUPFAM" id="SSF47823">
    <property type="entry name" value="lambda integrase-like, N-terminal domain"/>
    <property type="match status" value="1"/>
</dbReference>
<evidence type="ECO:0000313" key="4">
    <source>
        <dbReference type="Proteomes" id="UP000716291"/>
    </source>
</evidence>
<evidence type="ECO:0000256" key="1">
    <source>
        <dbReference type="ARBA" id="ARBA00023125"/>
    </source>
</evidence>
<dbReference type="AlphaFoldDB" id="A0A9P7BLE5"/>
<organism evidence="3 4">
    <name type="scientific">Rhizopus oryzae</name>
    <name type="common">Mucormycosis agent</name>
    <name type="synonym">Rhizopus arrhizus var. delemar</name>
    <dbReference type="NCBI Taxonomy" id="64495"/>
    <lineage>
        <taxon>Eukaryota</taxon>
        <taxon>Fungi</taxon>
        <taxon>Fungi incertae sedis</taxon>
        <taxon>Mucoromycota</taxon>
        <taxon>Mucoromycotina</taxon>
        <taxon>Mucoromycetes</taxon>
        <taxon>Mucorales</taxon>
        <taxon>Mucorineae</taxon>
        <taxon>Rhizopodaceae</taxon>
        <taxon>Rhizopus</taxon>
    </lineage>
</organism>
<dbReference type="Proteomes" id="UP000716291">
    <property type="component" value="Unassembled WGS sequence"/>
</dbReference>
<keyword evidence="1" id="KW-0238">DNA-binding</keyword>
<dbReference type="PANTHER" id="PTHR33066">
    <property type="entry name" value="INTEGRASE_SAM-LIKE_N DOMAIN-CONTAINING PROTEIN"/>
    <property type="match status" value="1"/>
</dbReference>
<comment type="caution">
    <text evidence="3">The sequence shown here is derived from an EMBL/GenBank/DDBJ whole genome shotgun (WGS) entry which is preliminary data.</text>
</comment>
<dbReference type="EMBL" id="JAANQT010003137">
    <property type="protein sequence ID" value="KAG1301382.1"/>
    <property type="molecule type" value="Genomic_DNA"/>
</dbReference>
<feature type="region of interest" description="Disordered" evidence="2">
    <location>
        <begin position="285"/>
        <end position="350"/>
    </location>
</feature>